<dbReference type="Proteomes" id="UP000094626">
    <property type="component" value="Plasmid pSA1"/>
</dbReference>
<feature type="transmembrane region" description="Helical" evidence="6">
    <location>
        <begin position="61"/>
        <end position="80"/>
    </location>
</feature>
<dbReference type="RefSeq" id="WP_036531188.1">
    <property type="nucleotide sequence ID" value="NZ_CP017076.1"/>
</dbReference>
<keyword evidence="11" id="KW-1185">Reference proteome</keyword>
<dbReference type="PANTHER" id="PTHR43124">
    <property type="entry name" value="PURINE EFFLUX PUMP PBUE"/>
    <property type="match status" value="1"/>
</dbReference>
<keyword evidence="4 6" id="KW-1133">Transmembrane helix</keyword>
<feature type="transmembrane region" description="Helical" evidence="6">
    <location>
        <begin position="253"/>
        <end position="272"/>
    </location>
</feature>
<evidence type="ECO:0000313" key="9">
    <source>
        <dbReference type="EMBL" id="EZP66563.1"/>
    </source>
</evidence>
<dbReference type="EMBL" id="CP017076">
    <property type="protein sequence ID" value="AOR79224.1"/>
    <property type="molecule type" value="Genomic_DNA"/>
</dbReference>
<evidence type="ECO:0000313" key="8">
    <source>
        <dbReference type="EMBL" id="AOR79224.1"/>
    </source>
</evidence>
<dbReference type="InterPro" id="IPR020846">
    <property type="entry name" value="MFS_dom"/>
</dbReference>
<evidence type="ECO:0000259" key="7">
    <source>
        <dbReference type="PROSITE" id="PS50850"/>
    </source>
</evidence>
<evidence type="ECO:0000313" key="11">
    <source>
        <dbReference type="Proteomes" id="UP000094626"/>
    </source>
</evidence>
<feature type="transmembrane region" description="Helical" evidence="6">
    <location>
        <begin position="342"/>
        <end position="361"/>
    </location>
</feature>
<evidence type="ECO:0000256" key="6">
    <source>
        <dbReference type="SAM" id="Phobius"/>
    </source>
</evidence>
<dbReference type="InterPro" id="IPR050189">
    <property type="entry name" value="MFS_Efflux_Transporters"/>
</dbReference>
<evidence type="ECO:0000256" key="4">
    <source>
        <dbReference type="ARBA" id="ARBA00022989"/>
    </source>
</evidence>
<feature type="transmembrane region" description="Helical" evidence="6">
    <location>
        <begin position="171"/>
        <end position="191"/>
    </location>
</feature>
<sequence>MAARDDGFLKTSAALDTATKVVILAGGLIASLALMAIASVLPQIDHALARGPGDHMLVKQLVGAVALAMVVGASTVGFLIDRFGIRPVLIAAAALYALAGTAGLYLSDLHSLLVSRLFVGVSAAAIQVACITLINTQLEGVARARWMGLHISVAMFTAIFAHPIAGALGEISWRLPFGLYALGLVLIPAALRLQASAPDALGSASAQAERRTLPGWFPFRYLLLAFAIGTLALMPSVQVPFLLREKGLIRPSAIALVLTADSLAGAMMAMLYGRARTHISAHAAFAFSFATAAVGLFIAALAGSIAMVIAGLLIYGLGIGWFVPNLMTALSSRVTPVHQGRAAGIVKAAHFLSAPVAVAMVEPLARSYGPSGTLYAASGLAFGCLIVIGWRYLRQHRQQ</sequence>
<feature type="transmembrane region" description="Helical" evidence="6">
    <location>
        <begin position="373"/>
        <end position="393"/>
    </location>
</feature>
<geneLocation type="plasmid" evidence="8 11">
    <name>pSA1</name>
</geneLocation>
<keyword evidence="5 6" id="KW-0472">Membrane</keyword>
<evidence type="ECO:0000256" key="1">
    <source>
        <dbReference type="ARBA" id="ARBA00004651"/>
    </source>
</evidence>
<dbReference type="InterPro" id="IPR036259">
    <property type="entry name" value="MFS_trans_sf"/>
</dbReference>
<keyword evidence="2" id="KW-1003">Cell membrane</keyword>
<protein>
    <submittedName>
        <fullName evidence="9">Putative major facilitator superfamily transporter</fullName>
    </submittedName>
</protein>
<organism evidence="9 10">
    <name type="scientific">Novosphingobium resinovorum</name>
    <dbReference type="NCBI Taxonomy" id="158500"/>
    <lineage>
        <taxon>Bacteria</taxon>
        <taxon>Pseudomonadati</taxon>
        <taxon>Pseudomonadota</taxon>
        <taxon>Alphaproteobacteria</taxon>
        <taxon>Sphingomonadales</taxon>
        <taxon>Sphingomonadaceae</taxon>
        <taxon>Novosphingobium</taxon>
    </lineage>
</organism>
<feature type="transmembrane region" description="Helical" evidence="6">
    <location>
        <begin position="21"/>
        <end position="41"/>
    </location>
</feature>
<keyword evidence="3 6" id="KW-0812">Transmembrane</keyword>
<proteinExistence type="predicted"/>
<feature type="transmembrane region" description="Helical" evidence="6">
    <location>
        <begin position="312"/>
        <end position="330"/>
    </location>
</feature>
<feature type="domain" description="Major facilitator superfamily (MFS) profile" evidence="7">
    <location>
        <begin position="19"/>
        <end position="396"/>
    </location>
</feature>
<feature type="transmembrane region" description="Helical" evidence="6">
    <location>
        <begin position="221"/>
        <end position="241"/>
    </location>
</feature>
<dbReference type="InterPro" id="IPR011701">
    <property type="entry name" value="MFS"/>
</dbReference>
<name>A0A031IZB8_9SPHN</name>
<feature type="transmembrane region" description="Helical" evidence="6">
    <location>
        <begin position="146"/>
        <end position="165"/>
    </location>
</feature>
<dbReference type="EMBL" id="JFYZ01000097">
    <property type="protein sequence ID" value="EZP66563.1"/>
    <property type="molecule type" value="Genomic_DNA"/>
</dbReference>
<dbReference type="OrthoDB" id="9812221at2"/>
<accession>A0A031IZB8</accession>
<dbReference type="GO" id="GO:0005886">
    <property type="term" value="C:plasma membrane"/>
    <property type="evidence" value="ECO:0007669"/>
    <property type="project" value="UniProtKB-SubCell"/>
</dbReference>
<evidence type="ECO:0000256" key="3">
    <source>
        <dbReference type="ARBA" id="ARBA00022692"/>
    </source>
</evidence>
<dbReference type="PANTHER" id="PTHR43124:SF3">
    <property type="entry name" value="CHLORAMPHENICOL EFFLUX PUMP RV0191"/>
    <property type="match status" value="1"/>
</dbReference>
<gene>
    <name evidence="8" type="ORF">BES08_20350</name>
    <name evidence="9" type="ORF">BV97_05749</name>
</gene>
<dbReference type="PATRIC" id="fig|158500.4.peg.5823"/>
<keyword evidence="8" id="KW-0614">Plasmid</keyword>
<dbReference type="Proteomes" id="UP000024329">
    <property type="component" value="Unassembled WGS sequence"/>
</dbReference>
<dbReference type="eggNOG" id="COG2814">
    <property type="taxonomic scope" value="Bacteria"/>
</dbReference>
<feature type="transmembrane region" description="Helical" evidence="6">
    <location>
        <begin position="113"/>
        <end position="134"/>
    </location>
</feature>
<dbReference type="Gene3D" id="1.20.1250.20">
    <property type="entry name" value="MFS general substrate transporter like domains"/>
    <property type="match status" value="1"/>
</dbReference>
<evidence type="ECO:0000313" key="10">
    <source>
        <dbReference type="Proteomes" id="UP000024329"/>
    </source>
</evidence>
<dbReference type="KEGG" id="nre:BES08_20350"/>
<reference evidence="9 10" key="1">
    <citation type="submission" date="2014-03" db="EMBL/GenBank/DDBJ databases">
        <title>Whole genome sequence of Novosphingobium resinovorum KF1.</title>
        <authorList>
            <person name="Gan H.M."/>
            <person name="Gan H.Y."/>
            <person name="Chew T.H."/>
            <person name="Savka M.A."/>
        </authorList>
    </citation>
    <scope>NUCLEOTIDE SEQUENCE [LARGE SCALE GENOMIC DNA]</scope>
    <source>
        <strain evidence="9 10">KF1</strain>
    </source>
</reference>
<dbReference type="SUPFAM" id="SSF103473">
    <property type="entry name" value="MFS general substrate transporter"/>
    <property type="match status" value="1"/>
</dbReference>
<evidence type="ECO:0000256" key="5">
    <source>
        <dbReference type="ARBA" id="ARBA00023136"/>
    </source>
</evidence>
<dbReference type="AlphaFoldDB" id="A0A031IZB8"/>
<dbReference type="GO" id="GO:0022857">
    <property type="term" value="F:transmembrane transporter activity"/>
    <property type="evidence" value="ECO:0007669"/>
    <property type="project" value="InterPro"/>
</dbReference>
<reference evidence="11" key="3">
    <citation type="journal article" date="2017" name="J. Biotechnol.">
        <title>Complete genome sequence of Novosphingobium resinovorum SA1, a versatile xenobiotic-degrading bacterium capable of utilizing sulfanilic acid.</title>
        <authorList>
            <person name="Hegedus B."/>
            <person name="Kos P.B."/>
            <person name="Balint B."/>
            <person name="Maroti G."/>
            <person name="Gan H.M."/>
            <person name="Perei K."/>
            <person name="Rakhely G."/>
        </authorList>
    </citation>
    <scope>NUCLEOTIDE SEQUENCE [LARGE SCALE GENOMIC DNA]</scope>
    <source>
        <strain evidence="11">SA1</strain>
    </source>
</reference>
<reference evidence="8" key="2">
    <citation type="submission" date="2016-08" db="EMBL/GenBank/DDBJ databases">
        <authorList>
            <person name="Seilhamer J.J."/>
        </authorList>
    </citation>
    <scope>NUCLEOTIDE SEQUENCE [LARGE SCALE GENOMIC DNA]</scope>
    <source>
        <strain evidence="8">SA1</strain>
        <plasmid evidence="8">pSA1</plasmid>
    </source>
</reference>
<dbReference type="PROSITE" id="PS50850">
    <property type="entry name" value="MFS"/>
    <property type="match status" value="1"/>
</dbReference>
<comment type="subcellular location">
    <subcellularLocation>
        <location evidence="1">Cell membrane</location>
        <topology evidence="1">Multi-pass membrane protein</topology>
    </subcellularLocation>
</comment>
<feature type="transmembrane region" description="Helical" evidence="6">
    <location>
        <begin position="87"/>
        <end position="107"/>
    </location>
</feature>
<feature type="transmembrane region" description="Helical" evidence="6">
    <location>
        <begin position="284"/>
        <end position="306"/>
    </location>
</feature>
<dbReference type="Pfam" id="PF07690">
    <property type="entry name" value="MFS_1"/>
    <property type="match status" value="1"/>
</dbReference>
<evidence type="ECO:0000256" key="2">
    <source>
        <dbReference type="ARBA" id="ARBA00022475"/>
    </source>
</evidence>